<dbReference type="Proteomes" id="UP000015102">
    <property type="component" value="Unassembled WGS sequence"/>
</dbReference>
<evidence type="ECO:0000313" key="3">
    <source>
        <dbReference type="Proteomes" id="UP000015102"/>
    </source>
</evidence>
<reference evidence="3" key="1">
    <citation type="submission" date="2013-02" db="EMBL/GenBank/DDBJ databases">
        <authorList>
            <person name="Hughes D."/>
        </authorList>
    </citation>
    <scope>NUCLEOTIDE SEQUENCE</scope>
    <source>
        <strain>Durham</strain>
        <strain evidence="3">NC isolate 2 -- Noor lab</strain>
    </source>
</reference>
<dbReference type="EMBL" id="CAQQ02009977">
    <property type="status" value="NOT_ANNOTATED_CDS"/>
    <property type="molecule type" value="Genomic_DNA"/>
</dbReference>
<proteinExistence type="predicted"/>
<reference evidence="2" key="2">
    <citation type="submission" date="2015-06" db="UniProtKB">
        <authorList>
            <consortium name="EnsemblMetazoa"/>
        </authorList>
    </citation>
    <scope>IDENTIFICATION</scope>
</reference>
<name>T1G9Z2_MEGSC</name>
<sequence>MMLRVMVLLLVGVVSITAHPGFYLPPVPVIRHQLVPIGTIVKTYPTLVSSSRQLLFQQRFGRKLNCTSTTTTTTSTTTSNSLVPEPTESAVMKDDAVLKPTTEEQPTTTSVGNYRITSIETARN</sequence>
<dbReference type="EMBL" id="CAQQ02009978">
    <property type="status" value="NOT_ANNOTATED_CDS"/>
    <property type="molecule type" value="Genomic_DNA"/>
</dbReference>
<evidence type="ECO:0000256" key="1">
    <source>
        <dbReference type="SAM" id="SignalP"/>
    </source>
</evidence>
<keyword evidence="3" id="KW-1185">Reference proteome</keyword>
<dbReference type="HOGENOM" id="CLU_2006520_0_0_1"/>
<dbReference type="AlphaFoldDB" id="T1G9Z2"/>
<keyword evidence="1" id="KW-0732">Signal</keyword>
<accession>T1G9Z2</accession>
<feature type="signal peptide" evidence="1">
    <location>
        <begin position="1"/>
        <end position="18"/>
    </location>
</feature>
<dbReference type="EnsemblMetazoa" id="MESCA000034-RA">
    <property type="protein sequence ID" value="MESCA000034-PA"/>
    <property type="gene ID" value="MESCA000034"/>
</dbReference>
<organism evidence="2 3">
    <name type="scientific">Megaselia scalaris</name>
    <name type="common">Humpbacked fly</name>
    <name type="synonym">Phora scalaris</name>
    <dbReference type="NCBI Taxonomy" id="36166"/>
    <lineage>
        <taxon>Eukaryota</taxon>
        <taxon>Metazoa</taxon>
        <taxon>Ecdysozoa</taxon>
        <taxon>Arthropoda</taxon>
        <taxon>Hexapoda</taxon>
        <taxon>Insecta</taxon>
        <taxon>Pterygota</taxon>
        <taxon>Neoptera</taxon>
        <taxon>Endopterygota</taxon>
        <taxon>Diptera</taxon>
        <taxon>Brachycera</taxon>
        <taxon>Muscomorpha</taxon>
        <taxon>Platypezoidea</taxon>
        <taxon>Phoridae</taxon>
        <taxon>Megaseliini</taxon>
        <taxon>Megaselia</taxon>
    </lineage>
</organism>
<feature type="chain" id="PRO_5004588125" evidence="1">
    <location>
        <begin position="19"/>
        <end position="124"/>
    </location>
</feature>
<evidence type="ECO:0000313" key="2">
    <source>
        <dbReference type="EnsemblMetazoa" id="MESCA000034-PA"/>
    </source>
</evidence>
<protein>
    <submittedName>
        <fullName evidence="2">Uncharacterized protein</fullName>
    </submittedName>
</protein>